<keyword evidence="3" id="KW-1185">Reference proteome</keyword>
<accession>A0AAV5JQ98</accession>
<reference evidence="2 3" key="1">
    <citation type="journal article" date="2021" name="Commun. Biol.">
        <title>The genome of Shorea leprosula (Dipterocarpaceae) highlights the ecological relevance of drought in aseasonal tropical rainforests.</title>
        <authorList>
            <person name="Ng K.K.S."/>
            <person name="Kobayashi M.J."/>
            <person name="Fawcett J.A."/>
            <person name="Hatakeyama M."/>
            <person name="Paape T."/>
            <person name="Ng C.H."/>
            <person name="Ang C.C."/>
            <person name="Tnah L.H."/>
            <person name="Lee C.T."/>
            <person name="Nishiyama T."/>
            <person name="Sese J."/>
            <person name="O'Brien M.J."/>
            <person name="Copetti D."/>
            <person name="Mohd Noor M.I."/>
            <person name="Ong R.C."/>
            <person name="Putra M."/>
            <person name="Sireger I.Z."/>
            <person name="Indrioko S."/>
            <person name="Kosugi Y."/>
            <person name="Izuno A."/>
            <person name="Isagi Y."/>
            <person name="Lee S.L."/>
            <person name="Shimizu K.K."/>
        </authorList>
    </citation>
    <scope>NUCLEOTIDE SEQUENCE [LARGE SCALE GENOMIC DNA]</scope>
    <source>
        <strain evidence="2">214</strain>
    </source>
</reference>
<feature type="region of interest" description="Disordered" evidence="1">
    <location>
        <begin position="1"/>
        <end position="26"/>
    </location>
</feature>
<dbReference type="Proteomes" id="UP001054252">
    <property type="component" value="Unassembled WGS sequence"/>
</dbReference>
<evidence type="ECO:0000313" key="3">
    <source>
        <dbReference type="Proteomes" id="UP001054252"/>
    </source>
</evidence>
<comment type="caution">
    <text evidence="2">The sequence shown here is derived from an EMBL/GenBank/DDBJ whole genome shotgun (WGS) entry which is preliminary data.</text>
</comment>
<dbReference type="AlphaFoldDB" id="A0AAV5JQ98"/>
<feature type="compositionally biased region" description="Polar residues" evidence="1">
    <location>
        <begin position="1"/>
        <end position="24"/>
    </location>
</feature>
<feature type="compositionally biased region" description="Low complexity" evidence="1">
    <location>
        <begin position="89"/>
        <end position="100"/>
    </location>
</feature>
<feature type="region of interest" description="Disordered" evidence="1">
    <location>
        <begin position="81"/>
        <end position="113"/>
    </location>
</feature>
<feature type="compositionally biased region" description="Basic and acidic residues" evidence="1">
    <location>
        <begin position="101"/>
        <end position="113"/>
    </location>
</feature>
<evidence type="ECO:0000256" key="1">
    <source>
        <dbReference type="SAM" id="MobiDB-lite"/>
    </source>
</evidence>
<sequence length="113" mass="12543">MSSQTKSGSRVSPTKSGNNISLVKSRNEASLVFKNSTSPAKFGNRASLAKFKNRASLAKLERVRWQRCSQDNDYRTTKMNEWALSNSMSPAESESEPSSAKPKELDGDKVSRR</sequence>
<dbReference type="EMBL" id="BPVZ01000041">
    <property type="protein sequence ID" value="GKV14653.1"/>
    <property type="molecule type" value="Genomic_DNA"/>
</dbReference>
<organism evidence="2 3">
    <name type="scientific">Rubroshorea leprosula</name>
    <dbReference type="NCBI Taxonomy" id="152421"/>
    <lineage>
        <taxon>Eukaryota</taxon>
        <taxon>Viridiplantae</taxon>
        <taxon>Streptophyta</taxon>
        <taxon>Embryophyta</taxon>
        <taxon>Tracheophyta</taxon>
        <taxon>Spermatophyta</taxon>
        <taxon>Magnoliopsida</taxon>
        <taxon>eudicotyledons</taxon>
        <taxon>Gunneridae</taxon>
        <taxon>Pentapetalae</taxon>
        <taxon>rosids</taxon>
        <taxon>malvids</taxon>
        <taxon>Malvales</taxon>
        <taxon>Dipterocarpaceae</taxon>
        <taxon>Rubroshorea</taxon>
    </lineage>
</organism>
<protein>
    <submittedName>
        <fullName evidence="2">Uncharacterized protein</fullName>
    </submittedName>
</protein>
<name>A0AAV5JQ98_9ROSI</name>
<gene>
    <name evidence="2" type="ORF">SLEP1_g25492</name>
</gene>
<evidence type="ECO:0000313" key="2">
    <source>
        <dbReference type="EMBL" id="GKV14653.1"/>
    </source>
</evidence>
<proteinExistence type="predicted"/>